<dbReference type="Proteomes" id="UP001150217">
    <property type="component" value="Unassembled WGS sequence"/>
</dbReference>
<dbReference type="PRINTS" id="PR00853">
    <property type="entry name" value="XPGRADSUPER"/>
</dbReference>
<evidence type="ECO:0000259" key="1">
    <source>
        <dbReference type="Pfam" id="PF00867"/>
    </source>
</evidence>
<proteinExistence type="predicted"/>
<dbReference type="InterPro" id="IPR036279">
    <property type="entry name" value="5-3_exonuclease_C_sf"/>
</dbReference>
<evidence type="ECO:0000313" key="2">
    <source>
        <dbReference type="EMBL" id="KAJ4499530.1"/>
    </source>
</evidence>
<keyword evidence="3" id="KW-1185">Reference proteome</keyword>
<dbReference type="SUPFAM" id="SSF47807">
    <property type="entry name" value="5' to 3' exonuclease, C-terminal subdomain"/>
    <property type="match status" value="1"/>
</dbReference>
<dbReference type="PANTHER" id="PTHR11081:SF59">
    <property type="entry name" value="FI23547P1"/>
    <property type="match status" value="1"/>
</dbReference>
<comment type="caution">
    <text evidence="2">The sequence shown here is derived from an EMBL/GenBank/DDBJ whole genome shotgun (WGS) entry which is preliminary data.</text>
</comment>
<reference evidence="2" key="1">
    <citation type="submission" date="2022-08" db="EMBL/GenBank/DDBJ databases">
        <title>A Global Phylogenomic Analysis of the Shiitake Genus Lentinula.</title>
        <authorList>
            <consortium name="DOE Joint Genome Institute"/>
            <person name="Sierra-Patev S."/>
            <person name="Min B."/>
            <person name="Naranjo-Ortiz M."/>
            <person name="Looney B."/>
            <person name="Konkel Z."/>
            <person name="Slot J.C."/>
            <person name="Sakamoto Y."/>
            <person name="Steenwyk J.L."/>
            <person name="Rokas A."/>
            <person name="Carro J."/>
            <person name="Camarero S."/>
            <person name="Ferreira P."/>
            <person name="Molpeceres G."/>
            <person name="Ruiz-Duenas F.J."/>
            <person name="Serrano A."/>
            <person name="Henrissat B."/>
            <person name="Drula E."/>
            <person name="Hughes K.W."/>
            <person name="Mata J.L."/>
            <person name="Ishikawa N.K."/>
            <person name="Vargas-Isla R."/>
            <person name="Ushijima S."/>
            <person name="Smith C.A."/>
            <person name="Ahrendt S."/>
            <person name="Andreopoulos W."/>
            <person name="He G."/>
            <person name="Labutti K."/>
            <person name="Lipzen A."/>
            <person name="Ng V."/>
            <person name="Riley R."/>
            <person name="Sandor L."/>
            <person name="Barry K."/>
            <person name="Martinez A.T."/>
            <person name="Xiao Y."/>
            <person name="Gibbons J.G."/>
            <person name="Terashima K."/>
            <person name="Grigoriev I.V."/>
            <person name="Hibbett D.S."/>
        </authorList>
    </citation>
    <scope>NUCLEOTIDE SEQUENCE</scope>
    <source>
        <strain evidence="2">RHP3577 ss4</strain>
    </source>
</reference>
<organism evidence="2 3">
    <name type="scientific">Lentinula lateritia</name>
    <dbReference type="NCBI Taxonomy" id="40482"/>
    <lineage>
        <taxon>Eukaryota</taxon>
        <taxon>Fungi</taxon>
        <taxon>Dikarya</taxon>
        <taxon>Basidiomycota</taxon>
        <taxon>Agaricomycotina</taxon>
        <taxon>Agaricomycetes</taxon>
        <taxon>Agaricomycetidae</taxon>
        <taxon>Agaricales</taxon>
        <taxon>Marasmiineae</taxon>
        <taxon>Omphalotaceae</taxon>
        <taxon>Lentinula</taxon>
    </lineage>
</organism>
<accession>A0ABQ8VVJ8</accession>
<dbReference type="InterPro" id="IPR006084">
    <property type="entry name" value="XPG/Rad2"/>
</dbReference>
<dbReference type="InterPro" id="IPR029060">
    <property type="entry name" value="PIN-like_dom_sf"/>
</dbReference>
<sequence length="459" mass="51605">MGVQNLWPLVDETGFTCKLRNFVTEHGFIRDHHRSRTVVIGVDISSFLDGFRASDRITHTSHRLHTSDSTLTQFFKLLCGLSKAGAHCIFVYDGDGRPVIKRGIRVVLRESDHYKRSRKLIKYFGYYSHTAPGEAEAELSDMYKQGIIDIVLSKDSDVFPLGVGSIMKLIVPKEPRNLWGDLDVRVYHAQSTGYSQGGFILIALLLRNDFASGVNGIGHHTARGLAQSGFGDDLLNAYRLFSNMPQQLSEAFHKLNHDMTYEIRHNKREHFAWSPTLALKHFHIHLWPGIVIRMLSSKYIAYNVQKAEFLVPRLQSQPETNSMGNYYVPTLSTTVTNHKALDLRAKDVNGSISITFDTAFFVRLTGLSPSTIQSTRRVDVPVPMLAVATNQTDKVDHLDELLGPHPNSEISVRIQRHNDLGLNNSASSSSQLQVSVNTLKRKDTPASVDRSSKYSVLYK</sequence>
<dbReference type="Pfam" id="PF00867">
    <property type="entry name" value="XPG_I"/>
    <property type="match status" value="1"/>
</dbReference>
<dbReference type="SUPFAM" id="SSF88723">
    <property type="entry name" value="PIN domain-like"/>
    <property type="match status" value="1"/>
</dbReference>
<evidence type="ECO:0000313" key="3">
    <source>
        <dbReference type="Proteomes" id="UP001150217"/>
    </source>
</evidence>
<dbReference type="Gene3D" id="3.40.50.1010">
    <property type="entry name" value="5'-nuclease"/>
    <property type="match status" value="2"/>
</dbReference>
<gene>
    <name evidence="2" type="ORF">C8R41DRAFT_863891</name>
</gene>
<dbReference type="PANTHER" id="PTHR11081">
    <property type="entry name" value="FLAP ENDONUCLEASE FAMILY MEMBER"/>
    <property type="match status" value="1"/>
</dbReference>
<protein>
    <submittedName>
        <fullName evidence="2">PIN domain-like protein</fullName>
    </submittedName>
</protein>
<name>A0ABQ8VVJ8_9AGAR</name>
<dbReference type="CDD" id="cd09870">
    <property type="entry name" value="PIN_YEN1"/>
    <property type="match status" value="1"/>
</dbReference>
<dbReference type="EMBL" id="JANVFT010000010">
    <property type="protein sequence ID" value="KAJ4499530.1"/>
    <property type="molecule type" value="Genomic_DNA"/>
</dbReference>
<feature type="domain" description="XPG-I" evidence="1">
    <location>
        <begin position="129"/>
        <end position="209"/>
    </location>
</feature>
<dbReference type="InterPro" id="IPR006086">
    <property type="entry name" value="XPG-I_dom"/>
</dbReference>